<evidence type="ECO:0000256" key="1">
    <source>
        <dbReference type="ARBA" id="ARBA00007749"/>
    </source>
</evidence>
<keyword evidence="4" id="KW-0862">Zinc</keyword>
<dbReference type="GO" id="GO:0046872">
    <property type="term" value="F:metal ion binding"/>
    <property type="evidence" value="ECO:0007669"/>
    <property type="project" value="UniProtKB-KW"/>
</dbReference>
<name>A0A919TBV8_9ACTN</name>
<dbReference type="SMART" id="SM00849">
    <property type="entry name" value="Lactamase_B"/>
    <property type="match status" value="1"/>
</dbReference>
<reference evidence="6 7" key="1">
    <citation type="submission" date="2021-03" db="EMBL/GenBank/DDBJ databases">
        <title>Whole genome shotgun sequence of Actinoplanes toevensis NBRC 105298.</title>
        <authorList>
            <person name="Komaki H."/>
            <person name="Tamura T."/>
        </authorList>
    </citation>
    <scope>NUCLEOTIDE SEQUENCE [LARGE SCALE GENOMIC DNA]</scope>
    <source>
        <strain evidence="6 7">NBRC 105298</strain>
    </source>
</reference>
<evidence type="ECO:0000259" key="5">
    <source>
        <dbReference type="SMART" id="SM00849"/>
    </source>
</evidence>
<evidence type="ECO:0000313" key="6">
    <source>
        <dbReference type="EMBL" id="GIM92768.1"/>
    </source>
</evidence>
<keyword evidence="2" id="KW-0479">Metal-binding</keyword>
<dbReference type="InterPro" id="IPR036866">
    <property type="entry name" value="RibonucZ/Hydroxyglut_hydro"/>
</dbReference>
<dbReference type="Pfam" id="PF00753">
    <property type="entry name" value="Lactamase_B"/>
    <property type="match status" value="1"/>
</dbReference>
<dbReference type="PANTHER" id="PTHR42978">
    <property type="entry name" value="QUORUM-QUENCHING LACTONASE YTNP-RELATED-RELATED"/>
    <property type="match status" value="1"/>
</dbReference>
<evidence type="ECO:0000256" key="2">
    <source>
        <dbReference type="ARBA" id="ARBA00022723"/>
    </source>
</evidence>
<keyword evidence="7" id="KW-1185">Reference proteome</keyword>
<organism evidence="6 7">
    <name type="scientific">Paractinoplanes toevensis</name>
    <dbReference type="NCBI Taxonomy" id="571911"/>
    <lineage>
        <taxon>Bacteria</taxon>
        <taxon>Bacillati</taxon>
        <taxon>Actinomycetota</taxon>
        <taxon>Actinomycetes</taxon>
        <taxon>Micromonosporales</taxon>
        <taxon>Micromonosporaceae</taxon>
        <taxon>Paractinoplanes</taxon>
    </lineage>
</organism>
<accession>A0A919TBV8</accession>
<keyword evidence="3" id="KW-0378">Hydrolase</keyword>
<feature type="domain" description="Metallo-beta-lactamase" evidence="5">
    <location>
        <begin position="65"/>
        <end position="265"/>
    </location>
</feature>
<evidence type="ECO:0000313" key="7">
    <source>
        <dbReference type="Proteomes" id="UP000677082"/>
    </source>
</evidence>
<dbReference type="PANTHER" id="PTHR42978:SF6">
    <property type="entry name" value="QUORUM-QUENCHING LACTONASE YTNP-RELATED"/>
    <property type="match status" value="1"/>
</dbReference>
<dbReference type="AlphaFoldDB" id="A0A919TBV8"/>
<gene>
    <name evidence="6" type="ORF">Ato02nite_045610</name>
</gene>
<dbReference type="EMBL" id="BOQN01000059">
    <property type="protein sequence ID" value="GIM92768.1"/>
    <property type="molecule type" value="Genomic_DNA"/>
</dbReference>
<evidence type="ECO:0000256" key="3">
    <source>
        <dbReference type="ARBA" id="ARBA00022801"/>
    </source>
</evidence>
<dbReference type="Gene3D" id="3.60.15.10">
    <property type="entry name" value="Ribonuclease Z/Hydroxyacylglutathione hydrolase-like"/>
    <property type="match status" value="1"/>
</dbReference>
<comment type="caution">
    <text evidence="6">The sequence shown here is derived from an EMBL/GenBank/DDBJ whole genome shotgun (WGS) entry which is preliminary data.</text>
</comment>
<comment type="similarity">
    <text evidence="1">Belongs to the metallo-beta-lactamase superfamily.</text>
</comment>
<dbReference type="Proteomes" id="UP000677082">
    <property type="component" value="Unassembled WGS sequence"/>
</dbReference>
<sequence>MPGTIFRMPLTHTVGRLTVTALQDAEGPFPDPRQESFPDATAEQWAAADALDPAACGAGGEWWLRYRSYAIRLGDGPVTLVDAGIGPEGSLAADWAPVPGHLPDELATAGIEPSEVSAIVLTHLHNDHMGWAVPRDSPFKQARVIVQQADVDAYRANRHQAGQYDLLIEPLVAQGRLQVLDGDHAVSSGIRVLATPGHTPGHQTVLVEDGDDSLLVTGDLLVHAIQLLHPDLAYAGDTDPGRAHASRAKALATAVVRGTTLAVSHLGEAFHATKKPGP</sequence>
<dbReference type="InterPro" id="IPR051013">
    <property type="entry name" value="MBL_superfamily_lactonases"/>
</dbReference>
<proteinExistence type="inferred from homology"/>
<protein>
    <recommendedName>
        <fullName evidence="5">Metallo-beta-lactamase domain-containing protein</fullName>
    </recommendedName>
</protein>
<dbReference type="SUPFAM" id="SSF56281">
    <property type="entry name" value="Metallo-hydrolase/oxidoreductase"/>
    <property type="match status" value="1"/>
</dbReference>
<evidence type="ECO:0000256" key="4">
    <source>
        <dbReference type="ARBA" id="ARBA00022833"/>
    </source>
</evidence>
<dbReference type="GO" id="GO:0016787">
    <property type="term" value="F:hydrolase activity"/>
    <property type="evidence" value="ECO:0007669"/>
    <property type="project" value="UniProtKB-KW"/>
</dbReference>
<dbReference type="InterPro" id="IPR001279">
    <property type="entry name" value="Metallo-B-lactamas"/>
</dbReference>